<dbReference type="Proteomes" id="UP000192491">
    <property type="component" value="Unassembled WGS sequence"/>
</dbReference>
<evidence type="ECO:0000313" key="1">
    <source>
        <dbReference type="EMBL" id="OQX09837.1"/>
    </source>
</evidence>
<gene>
    <name evidence="1" type="ORF">BWK73_21710</name>
</gene>
<dbReference type="EMBL" id="MTEJ01000130">
    <property type="protein sequence ID" value="OQX09837.1"/>
    <property type="molecule type" value="Genomic_DNA"/>
</dbReference>
<comment type="caution">
    <text evidence="1">The sequence shown here is derived from an EMBL/GenBank/DDBJ whole genome shotgun (WGS) entry which is preliminary data.</text>
</comment>
<sequence length="111" mass="12610">MPIVRIVAVSKEGGHTYKNYRIVLVCHINQNNRISEGEWFGCVKFESVSYPFVLQGGNRLFYGYEENTFEPTNIGSRTIVKGEYFTVSSAPNTNDESEGVYQITSVHQYDS</sequence>
<accession>A0A1Y1QN98</accession>
<name>A0A1Y1QN98_9GAMM</name>
<proteinExistence type="predicted"/>
<evidence type="ECO:0000313" key="2">
    <source>
        <dbReference type="Proteomes" id="UP000192491"/>
    </source>
</evidence>
<protein>
    <submittedName>
        <fullName evidence="1">Uncharacterized protein</fullName>
    </submittedName>
</protein>
<reference evidence="1 2" key="1">
    <citation type="submission" date="2017-01" db="EMBL/GenBank/DDBJ databases">
        <title>Novel large sulfur bacteria in the metagenomes of groundwater-fed chemosynthetic microbial mats in the Lake Huron basin.</title>
        <authorList>
            <person name="Sharrar A.M."/>
            <person name="Flood B.E."/>
            <person name="Bailey J.V."/>
            <person name="Jones D.S."/>
            <person name="Biddanda B."/>
            <person name="Ruberg S.A."/>
            <person name="Marcus D.N."/>
            <person name="Dick G.J."/>
        </authorList>
    </citation>
    <scope>NUCLEOTIDE SEQUENCE [LARGE SCALE GENOMIC DNA]</scope>
    <source>
        <strain evidence="1">A8</strain>
    </source>
</reference>
<dbReference type="AlphaFoldDB" id="A0A1Y1QN98"/>
<organism evidence="1 2">
    <name type="scientific">Thiothrix lacustris</name>
    <dbReference type="NCBI Taxonomy" id="525917"/>
    <lineage>
        <taxon>Bacteria</taxon>
        <taxon>Pseudomonadati</taxon>
        <taxon>Pseudomonadota</taxon>
        <taxon>Gammaproteobacteria</taxon>
        <taxon>Thiotrichales</taxon>
        <taxon>Thiotrichaceae</taxon>
        <taxon>Thiothrix</taxon>
    </lineage>
</organism>